<gene>
    <name evidence="1" type="ORF">M5X04_29170</name>
</gene>
<name>A0ABT4EI30_PAEAL</name>
<evidence type="ECO:0000313" key="1">
    <source>
        <dbReference type="EMBL" id="MCY9533374.1"/>
    </source>
</evidence>
<proteinExistence type="predicted"/>
<protein>
    <recommendedName>
        <fullName evidence="3">MacB-like periplasmic core domain-containing protein</fullName>
    </recommendedName>
</protein>
<organism evidence="1 2">
    <name type="scientific">Paenibacillus alvei</name>
    <name type="common">Bacillus alvei</name>
    <dbReference type="NCBI Taxonomy" id="44250"/>
    <lineage>
        <taxon>Bacteria</taxon>
        <taxon>Bacillati</taxon>
        <taxon>Bacillota</taxon>
        <taxon>Bacilli</taxon>
        <taxon>Bacillales</taxon>
        <taxon>Paenibacillaceae</taxon>
        <taxon>Paenibacillus</taxon>
    </lineage>
</organism>
<dbReference type="RefSeq" id="WP_021255760.1">
    <property type="nucleotide sequence ID" value="NZ_JAMDLY010000032.1"/>
</dbReference>
<sequence length="102" mass="11383">MSVFQLLWRNMMHRKTLSLLTIVSIAITIALLLVLLQVRSGIEHGAEKGYGPFELTLGSKGGSTQLVLNTYYRVGSPAENIPHHVLHDVLKESGIRCRMSLR</sequence>
<evidence type="ECO:0000313" key="2">
    <source>
        <dbReference type="Proteomes" id="UP001527090"/>
    </source>
</evidence>
<reference evidence="1 2" key="1">
    <citation type="submission" date="2022-05" db="EMBL/GenBank/DDBJ databases">
        <title>Genome Sequencing of Bee-Associated Microbes.</title>
        <authorList>
            <person name="Dunlap C."/>
        </authorList>
    </citation>
    <scope>NUCLEOTIDE SEQUENCE [LARGE SCALE GENOMIC DNA]</scope>
    <source>
        <strain evidence="1 2">NRRL NRS-750</strain>
    </source>
</reference>
<evidence type="ECO:0008006" key="3">
    <source>
        <dbReference type="Google" id="ProtNLM"/>
    </source>
</evidence>
<keyword evidence="2" id="KW-1185">Reference proteome</keyword>
<accession>A0ABT4EI30</accession>
<dbReference type="EMBL" id="JAMDLY010000032">
    <property type="protein sequence ID" value="MCY9533374.1"/>
    <property type="molecule type" value="Genomic_DNA"/>
</dbReference>
<dbReference type="Proteomes" id="UP001527090">
    <property type="component" value="Unassembled WGS sequence"/>
</dbReference>
<comment type="caution">
    <text evidence="1">The sequence shown here is derived from an EMBL/GenBank/DDBJ whole genome shotgun (WGS) entry which is preliminary data.</text>
</comment>